<dbReference type="RefSeq" id="WP_062276353.1">
    <property type="nucleotide sequence ID" value="NZ_LSYU01000070.1"/>
</dbReference>
<evidence type="ECO:0000256" key="1">
    <source>
        <dbReference type="ARBA" id="ARBA00009922"/>
    </source>
</evidence>
<evidence type="ECO:0000256" key="3">
    <source>
        <dbReference type="ARBA" id="ARBA00022741"/>
    </source>
</evidence>
<keyword evidence="5 11" id="KW-0347">Helicase</keyword>
<dbReference type="EC" id="5.6.2.4" evidence="11"/>
<keyword evidence="7 11" id="KW-0238">DNA-binding</keyword>
<dbReference type="PANTHER" id="PTHR11070">
    <property type="entry name" value="UVRD / RECB / PCRA DNA HELICASE FAMILY MEMBER"/>
    <property type="match status" value="1"/>
</dbReference>
<dbReference type="CDD" id="cd18807">
    <property type="entry name" value="SF1_C_UvrD"/>
    <property type="match status" value="1"/>
</dbReference>
<comment type="subunit">
    <text evidence="11">Homodimer.</text>
</comment>
<comment type="similarity">
    <text evidence="1 11">Belongs to the helicase family. UvrD subfamily.</text>
</comment>
<evidence type="ECO:0000313" key="15">
    <source>
        <dbReference type="EMBL" id="KXX63956.1"/>
    </source>
</evidence>
<keyword evidence="8 11" id="KW-0413">Isomerase</keyword>
<evidence type="ECO:0000256" key="8">
    <source>
        <dbReference type="ARBA" id="ARBA00023235"/>
    </source>
</evidence>
<name>A0ABR5VEB0_MARGR</name>
<dbReference type="Gene3D" id="1.10.486.10">
    <property type="entry name" value="PCRA, domain 4"/>
    <property type="match status" value="1"/>
</dbReference>
<gene>
    <name evidence="11" type="primary">rep</name>
    <name evidence="15" type="ORF">AY586_15270</name>
</gene>
<dbReference type="HAMAP" id="MF_01920">
    <property type="entry name" value="Helicase_Rep"/>
    <property type="match status" value="1"/>
</dbReference>
<evidence type="ECO:0000256" key="5">
    <source>
        <dbReference type="ARBA" id="ARBA00022806"/>
    </source>
</evidence>
<evidence type="ECO:0000313" key="16">
    <source>
        <dbReference type="Proteomes" id="UP000075766"/>
    </source>
</evidence>
<dbReference type="InterPro" id="IPR027417">
    <property type="entry name" value="P-loop_NTPase"/>
</dbReference>
<comment type="function">
    <text evidence="11">Rep helicase is a single-stranded DNA-dependent ATPase involved in DNA replication; it can initiate unwinding at a nick in the DNA. It binds to the single-stranded DNA and acts in a progressive fashion along the DNA in the 3' to 5' direction.</text>
</comment>
<dbReference type="InterPro" id="IPR014017">
    <property type="entry name" value="DNA_helicase_UvrD-like_C"/>
</dbReference>
<dbReference type="PANTHER" id="PTHR11070:SF64">
    <property type="entry name" value="ATP-DEPENDENT DNA HELICASE REP"/>
    <property type="match status" value="1"/>
</dbReference>
<dbReference type="InterPro" id="IPR005752">
    <property type="entry name" value="Helicase_Rep"/>
</dbReference>
<reference evidence="15 16" key="1">
    <citation type="submission" date="2016-02" db="EMBL/GenBank/DDBJ databases">
        <title>Genome sequence of Marichromatium gracile YL-28, a purple sulfur bacterium.</title>
        <authorList>
            <person name="Zhao C."/>
            <person name="Hong X."/>
            <person name="Chen S."/>
            <person name="Yang S."/>
        </authorList>
    </citation>
    <scope>NUCLEOTIDE SEQUENCE [LARGE SCALE GENOMIC DNA]</scope>
    <source>
        <strain evidence="15 16">YL28</strain>
    </source>
</reference>
<comment type="caution">
    <text evidence="15">The sequence shown here is derived from an EMBL/GenBank/DDBJ whole genome shotgun (WGS) entry which is preliminary data.</text>
</comment>
<comment type="catalytic activity">
    <reaction evidence="10 11">
        <text>ATP + H2O = ADP + phosphate + H(+)</text>
        <dbReference type="Rhea" id="RHEA:13065"/>
        <dbReference type="ChEBI" id="CHEBI:15377"/>
        <dbReference type="ChEBI" id="CHEBI:15378"/>
        <dbReference type="ChEBI" id="CHEBI:30616"/>
        <dbReference type="ChEBI" id="CHEBI:43474"/>
        <dbReference type="ChEBI" id="CHEBI:456216"/>
        <dbReference type="EC" id="5.6.2.4"/>
    </reaction>
</comment>
<organism evidence="15 16">
    <name type="scientific">Marichromatium gracile</name>
    <name type="common">Chromatium gracile</name>
    <dbReference type="NCBI Taxonomy" id="1048"/>
    <lineage>
        <taxon>Bacteria</taxon>
        <taxon>Pseudomonadati</taxon>
        <taxon>Pseudomonadota</taxon>
        <taxon>Gammaproteobacteria</taxon>
        <taxon>Chromatiales</taxon>
        <taxon>Chromatiaceae</taxon>
        <taxon>Marichromatium</taxon>
    </lineage>
</organism>
<dbReference type="Gene3D" id="3.40.50.300">
    <property type="entry name" value="P-loop containing nucleotide triphosphate hydrolases"/>
    <property type="match status" value="2"/>
</dbReference>
<evidence type="ECO:0000259" key="13">
    <source>
        <dbReference type="PROSITE" id="PS51198"/>
    </source>
</evidence>
<dbReference type="PROSITE" id="PS51217">
    <property type="entry name" value="UVRD_HELICASE_CTER"/>
    <property type="match status" value="1"/>
</dbReference>
<evidence type="ECO:0000256" key="6">
    <source>
        <dbReference type="ARBA" id="ARBA00022840"/>
    </source>
</evidence>
<feature type="domain" description="UvrD-like helicase ATP-binding" evidence="13">
    <location>
        <begin position="2"/>
        <end position="281"/>
    </location>
</feature>
<feature type="binding site" evidence="11">
    <location>
        <position position="279"/>
    </location>
    <ligand>
        <name>ATP</name>
        <dbReference type="ChEBI" id="CHEBI:30616"/>
    </ligand>
</feature>
<dbReference type="Pfam" id="PF13361">
    <property type="entry name" value="UvrD_C"/>
    <property type="match status" value="1"/>
</dbReference>
<protein>
    <recommendedName>
        <fullName evidence="11">ATP-dependent DNA helicase Rep</fullName>
        <ecNumber evidence="11">5.6.2.4</ecNumber>
    </recommendedName>
    <alternativeName>
        <fullName evidence="11">DNA 3'-5' helicase Rep</fullName>
    </alternativeName>
</protein>
<keyword evidence="2 11" id="KW-0235">DNA replication</keyword>
<proteinExistence type="inferred from homology"/>
<comment type="catalytic activity">
    <reaction evidence="9 11">
        <text>Couples ATP hydrolysis with the unwinding of duplex DNA by translocating in the 3'-5' direction.</text>
        <dbReference type="EC" id="5.6.2.4"/>
    </reaction>
</comment>
<dbReference type="GO" id="GO:0004386">
    <property type="term" value="F:helicase activity"/>
    <property type="evidence" value="ECO:0007669"/>
    <property type="project" value="UniProtKB-KW"/>
</dbReference>
<feature type="binding site" evidence="12">
    <location>
        <begin position="23"/>
        <end position="30"/>
    </location>
    <ligand>
        <name>ATP</name>
        <dbReference type="ChEBI" id="CHEBI:30616"/>
    </ligand>
</feature>
<evidence type="ECO:0000256" key="4">
    <source>
        <dbReference type="ARBA" id="ARBA00022801"/>
    </source>
</evidence>
<evidence type="ECO:0000259" key="14">
    <source>
        <dbReference type="PROSITE" id="PS51217"/>
    </source>
</evidence>
<keyword evidence="4 11" id="KW-0378">Hydrolase</keyword>
<dbReference type="PROSITE" id="PS51198">
    <property type="entry name" value="UVRD_HELICASE_ATP_BIND"/>
    <property type="match status" value="1"/>
</dbReference>
<dbReference type="InterPro" id="IPR000212">
    <property type="entry name" value="DNA_helicase_UvrD/REP"/>
</dbReference>
<dbReference type="InterPro" id="IPR014016">
    <property type="entry name" value="UvrD-like_ATP-bd"/>
</dbReference>
<keyword evidence="16" id="KW-1185">Reference proteome</keyword>
<dbReference type="InterPro" id="IPR013986">
    <property type="entry name" value="DExx_box_DNA_helicase_dom_sf"/>
</dbReference>
<evidence type="ECO:0000256" key="9">
    <source>
        <dbReference type="ARBA" id="ARBA00034617"/>
    </source>
</evidence>
<keyword evidence="3 11" id="KW-0547">Nucleotide-binding</keyword>
<dbReference type="Proteomes" id="UP000075766">
    <property type="component" value="Unassembled WGS sequence"/>
</dbReference>
<dbReference type="Gene3D" id="1.10.10.160">
    <property type="match status" value="1"/>
</dbReference>
<keyword evidence="6 11" id="KW-0067">ATP-binding</keyword>
<dbReference type="SUPFAM" id="SSF52540">
    <property type="entry name" value="P-loop containing nucleoside triphosphate hydrolases"/>
    <property type="match status" value="1"/>
</dbReference>
<dbReference type="Pfam" id="PF00580">
    <property type="entry name" value="UvrD-helicase"/>
    <property type="match status" value="1"/>
</dbReference>
<evidence type="ECO:0000256" key="11">
    <source>
        <dbReference type="HAMAP-Rule" id="MF_01920"/>
    </source>
</evidence>
<evidence type="ECO:0000256" key="7">
    <source>
        <dbReference type="ARBA" id="ARBA00023125"/>
    </source>
</evidence>
<evidence type="ECO:0000256" key="10">
    <source>
        <dbReference type="ARBA" id="ARBA00048988"/>
    </source>
</evidence>
<sequence length="667" mass="75417">MSGLNPRQRQAVRYTDGPLLVLAGAGSGKTRVITRKIAHLIDHGGLKPRHIRAVTFTNKAAREMRARIGQQLQGTDTRGLAISTFHTLGLEILRRDPEPAGLRPGFSLLDAQDVESVLKEHLRQSRAPDSIAPGALQQRISRWKNDTIGPAEALSRAEDAFEAELAGLYADYERSLRAYNAVDFDDLILAPARLLTECQPVREAWRARIRYLLVDEYQDTNGAQYELVRLLAGPEGAFTVVGDDDQSIYAWRGARPENLARLREDYPRLEIIMLEQNYRSSARILGLANTLIANNPHVFEKRLWSELGPGEPARVLRCRDERDEAERVTAEILHLHHAERVAFGDIAILYRGNHQARLFEQALRVHDIPYFLSGGTSFFARTEVKDVMAYLRLLANPEDDAALLRVVNTPRREIGPSTLERLAAHARAEGTSLFTACADPALAEHLNPRQRDRLGAFIALIREQARAADGDPPTALRTLVERIDYPTWLRENASSQQVAERRYENVEDLLKWLGTLHRDTGRRRGLGDLVAHLTLLDVLERQDEEEGGDRVSLMTLHAAKGLEFPHVFLVGMEEELLPHRTSIEEDTIEEERRLAYVGITRAQRGLTFTLARRRRRYGEWVRSEPSRFLAELPEDELIWEGGPKADPERSKARGRSHLDMLKDMLGS</sequence>
<evidence type="ECO:0000256" key="12">
    <source>
        <dbReference type="PROSITE-ProRule" id="PRU00560"/>
    </source>
</evidence>
<dbReference type="CDD" id="cd17932">
    <property type="entry name" value="DEXQc_UvrD"/>
    <property type="match status" value="1"/>
</dbReference>
<accession>A0ABR5VEB0</accession>
<evidence type="ECO:0000256" key="2">
    <source>
        <dbReference type="ARBA" id="ARBA00022705"/>
    </source>
</evidence>
<dbReference type="EMBL" id="LSYU01000070">
    <property type="protein sequence ID" value="KXX63956.1"/>
    <property type="molecule type" value="Genomic_DNA"/>
</dbReference>
<feature type="domain" description="UvrD-like helicase C-terminal" evidence="14">
    <location>
        <begin position="282"/>
        <end position="561"/>
    </location>
</feature>